<evidence type="ECO:0000313" key="2">
    <source>
        <dbReference type="EMBL" id="KAF7640416.1"/>
    </source>
</evidence>
<feature type="compositionally biased region" description="Low complexity" evidence="1">
    <location>
        <begin position="38"/>
        <end position="48"/>
    </location>
</feature>
<dbReference type="Proteomes" id="UP000605970">
    <property type="component" value="Unassembled WGS sequence"/>
</dbReference>
<organism evidence="2 3">
    <name type="scientific">Meloidogyne graminicola</name>
    <dbReference type="NCBI Taxonomy" id="189291"/>
    <lineage>
        <taxon>Eukaryota</taxon>
        <taxon>Metazoa</taxon>
        <taxon>Ecdysozoa</taxon>
        <taxon>Nematoda</taxon>
        <taxon>Chromadorea</taxon>
        <taxon>Rhabditida</taxon>
        <taxon>Tylenchina</taxon>
        <taxon>Tylenchomorpha</taxon>
        <taxon>Tylenchoidea</taxon>
        <taxon>Meloidogynidae</taxon>
        <taxon>Meloidogyninae</taxon>
        <taxon>Meloidogyne</taxon>
    </lineage>
</organism>
<sequence length="213" mass="23418">MRPPLEHRGRNPLSNDFMYNQRVGHDQSTDFQFDGSQARGIARASSRGRALDQSTDFQFDASQPRGLARSRGRVALSSRPFTEQTTTYDSSSDQPFPNTEVVNTLNTPSQRGLPGGRRIAGYWGFSASSGHALTQQQTFIEEEPTEDHKTIQFASSQMGVYGQPPPSVAASQTLPSLNTCNANHETRSVLIDTARKMATLLTDLADKLDSLPK</sequence>
<dbReference type="EMBL" id="JABEBT010000001">
    <property type="protein sequence ID" value="KAF7640416.1"/>
    <property type="molecule type" value="Genomic_DNA"/>
</dbReference>
<evidence type="ECO:0000256" key="1">
    <source>
        <dbReference type="SAM" id="MobiDB-lite"/>
    </source>
</evidence>
<feature type="compositionally biased region" description="Polar residues" evidence="1">
    <location>
        <begin position="79"/>
        <end position="98"/>
    </location>
</feature>
<comment type="caution">
    <text evidence="2">The sequence shown here is derived from an EMBL/GenBank/DDBJ whole genome shotgun (WGS) entry which is preliminary data.</text>
</comment>
<dbReference type="AlphaFoldDB" id="A0A8T0A528"/>
<feature type="region of interest" description="Disordered" evidence="1">
    <location>
        <begin position="38"/>
        <end position="98"/>
    </location>
</feature>
<protein>
    <submittedName>
        <fullName evidence="2">Uncharacterized protein</fullName>
    </submittedName>
</protein>
<accession>A0A8T0A528</accession>
<proteinExistence type="predicted"/>
<keyword evidence="3" id="KW-1185">Reference proteome</keyword>
<dbReference type="PROSITE" id="PS00379">
    <property type="entry name" value="CDP_ALCOHOL_P_TRANSF"/>
    <property type="match status" value="1"/>
</dbReference>
<name>A0A8T0A528_9BILA</name>
<gene>
    <name evidence="2" type="ORF">Mgra_00000236</name>
</gene>
<evidence type="ECO:0000313" key="3">
    <source>
        <dbReference type="Proteomes" id="UP000605970"/>
    </source>
</evidence>
<reference evidence="2" key="1">
    <citation type="journal article" date="2020" name="Ecol. Evol.">
        <title>Genome structure and content of the rice root-knot nematode (Meloidogyne graminicola).</title>
        <authorList>
            <person name="Phan N.T."/>
            <person name="Danchin E.G.J."/>
            <person name="Klopp C."/>
            <person name="Perfus-Barbeoch L."/>
            <person name="Kozlowski D.K."/>
            <person name="Koutsovoulos G.D."/>
            <person name="Lopez-Roques C."/>
            <person name="Bouchez O."/>
            <person name="Zahm M."/>
            <person name="Besnard G."/>
            <person name="Bellafiore S."/>
        </authorList>
    </citation>
    <scope>NUCLEOTIDE SEQUENCE</scope>
    <source>
        <strain evidence="2">VN-18</strain>
    </source>
</reference>
<feature type="compositionally biased region" description="Polar residues" evidence="1">
    <location>
        <begin position="52"/>
        <end position="61"/>
    </location>
</feature>
<dbReference type="InterPro" id="IPR048254">
    <property type="entry name" value="CDP_ALCOHOL_P_TRANSF_CS"/>
</dbReference>